<dbReference type="Pfam" id="PF00041">
    <property type="entry name" value="fn3"/>
    <property type="match status" value="1"/>
</dbReference>
<evidence type="ECO:0000313" key="2">
    <source>
        <dbReference type="EMBL" id="CAH3183365.1"/>
    </source>
</evidence>
<dbReference type="Proteomes" id="UP001159405">
    <property type="component" value="Unassembled WGS sequence"/>
</dbReference>
<dbReference type="InterPro" id="IPR003961">
    <property type="entry name" value="FN3_dom"/>
</dbReference>
<keyword evidence="3" id="KW-1185">Reference proteome</keyword>
<dbReference type="InterPro" id="IPR013783">
    <property type="entry name" value="Ig-like_fold"/>
</dbReference>
<evidence type="ECO:0000259" key="1">
    <source>
        <dbReference type="PROSITE" id="PS50853"/>
    </source>
</evidence>
<organism evidence="2 3">
    <name type="scientific">Porites lobata</name>
    <dbReference type="NCBI Taxonomy" id="104759"/>
    <lineage>
        <taxon>Eukaryota</taxon>
        <taxon>Metazoa</taxon>
        <taxon>Cnidaria</taxon>
        <taxon>Anthozoa</taxon>
        <taxon>Hexacorallia</taxon>
        <taxon>Scleractinia</taxon>
        <taxon>Fungiina</taxon>
        <taxon>Poritidae</taxon>
        <taxon>Porites</taxon>
    </lineage>
</organism>
<accession>A0ABN8RYB9</accession>
<feature type="domain" description="Fibronectin type-III" evidence="1">
    <location>
        <begin position="24"/>
        <end position="115"/>
    </location>
</feature>
<comment type="caution">
    <text evidence="2">The sequence shown here is derived from an EMBL/GenBank/DDBJ whole genome shotgun (WGS) entry which is preliminary data.</text>
</comment>
<sequence>MAFKCMTGQAPKYLTSQFITPLPINWNVTVDSTSRTSMTVHWENLAPLINETVLYYIANAHHGNLSRAAVVSGDLYSASVLGLSTYTEYQVNVIGINSVGQPYNSSNVTALTEGGGKCCITFWAKHVTPRHPTPRTKIILYFTVTRSSFLKITHGTIVTSVKASL</sequence>
<dbReference type="SUPFAM" id="SSF49265">
    <property type="entry name" value="Fibronectin type III"/>
    <property type="match status" value="1"/>
</dbReference>
<dbReference type="CDD" id="cd00063">
    <property type="entry name" value="FN3"/>
    <property type="match status" value="1"/>
</dbReference>
<dbReference type="Gene3D" id="2.60.40.10">
    <property type="entry name" value="Immunoglobulins"/>
    <property type="match status" value="1"/>
</dbReference>
<proteinExistence type="predicted"/>
<gene>
    <name evidence="2" type="ORF">PLOB_00028511</name>
</gene>
<dbReference type="SMART" id="SM00060">
    <property type="entry name" value="FN3"/>
    <property type="match status" value="1"/>
</dbReference>
<dbReference type="PROSITE" id="PS50853">
    <property type="entry name" value="FN3"/>
    <property type="match status" value="1"/>
</dbReference>
<name>A0ABN8RYB9_9CNID</name>
<protein>
    <recommendedName>
        <fullName evidence="1">Fibronectin type-III domain-containing protein</fullName>
    </recommendedName>
</protein>
<evidence type="ECO:0000313" key="3">
    <source>
        <dbReference type="Proteomes" id="UP001159405"/>
    </source>
</evidence>
<reference evidence="2 3" key="1">
    <citation type="submission" date="2022-05" db="EMBL/GenBank/DDBJ databases">
        <authorList>
            <consortium name="Genoscope - CEA"/>
            <person name="William W."/>
        </authorList>
    </citation>
    <scope>NUCLEOTIDE SEQUENCE [LARGE SCALE GENOMIC DNA]</scope>
</reference>
<dbReference type="EMBL" id="CALNXK010000351">
    <property type="protein sequence ID" value="CAH3183365.1"/>
    <property type="molecule type" value="Genomic_DNA"/>
</dbReference>
<dbReference type="InterPro" id="IPR036116">
    <property type="entry name" value="FN3_sf"/>
</dbReference>